<dbReference type="InterPro" id="IPR012338">
    <property type="entry name" value="Beta-lactam/transpept-like"/>
</dbReference>
<evidence type="ECO:0000256" key="5">
    <source>
        <dbReference type="ARBA" id="ARBA00023136"/>
    </source>
</evidence>
<dbReference type="PANTHER" id="PTHR30627">
    <property type="entry name" value="PEPTIDOGLYCAN D,D-TRANSPEPTIDASE"/>
    <property type="match status" value="1"/>
</dbReference>
<dbReference type="OrthoDB" id="9766847at2"/>
<dbReference type="Pfam" id="PF00905">
    <property type="entry name" value="Transpeptidase"/>
    <property type="match status" value="1"/>
</dbReference>
<evidence type="ECO:0000256" key="4">
    <source>
        <dbReference type="ARBA" id="ARBA00012448"/>
    </source>
</evidence>
<comment type="catalytic activity">
    <reaction evidence="6">
        <text>Preferential cleavage: (Ac)2-L-Lys-D-Ala-|-D-Ala. Also transpeptidation of peptidyl-alanyl moieties that are N-acyl substituents of D-alanine.</text>
        <dbReference type="EC" id="3.4.16.4"/>
    </reaction>
</comment>
<dbReference type="InterPro" id="IPR007887">
    <property type="entry name" value="MecA_N"/>
</dbReference>
<dbReference type="GO" id="GO:0005886">
    <property type="term" value="C:plasma membrane"/>
    <property type="evidence" value="ECO:0007669"/>
    <property type="project" value="TreeGrafter"/>
</dbReference>
<dbReference type="AlphaFoldDB" id="A0A248TIU7"/>
<protein>
    <recommendedName>
        <fullName evidence="4">serine-type D-Ala-D-Ala carboxypeptidase</fullName>
        <ecNumber evidence="4">3.4.16.4</ecNumber>
    </recommendedName>
</protein>
<evidence type="ECO:0000256" key="3">
    <source>
        <dbReference type="ARBA" id="ARBA00007171"/>
    </source>
</evidence>
<dbReference type="Gene3D" id="3.10.450.100">
    <property type="entry name" value="NTF2-like, domain 1"/>
    <property type="match status" value="1"/>
</dbReference>
<evidence type="ECO:0000259" key="9">
    <source>
        <dbReference type="Pfam" id="PF03717"/>
    </source>
</evidence>
<evidence type="ECO:0000313" key="12">
    <source>
        <dbReference type="Proteomes" id="UP000215137"/>
    </source>
</evidence>
<dbReference type="SUPFAM" id="SSF56601">
    <property type="entry name" value="beta-lactamase/transpeptidase-like"/>
    <property type="match status" value="1"/>
</dbReference>
<evidence type="ECO:0000256" key="6">
    <source>
        <dbReference type="ARBA" id="ARBA00034000"/>
    </source>
</evidence>
<dbReference type="InterPro" id="IPR001460">
    <property type="entry name" value="PCN-bd_Tpept"/>
</dbReference>
<comment type="pathway">
    <text evidence="2">Cell wall biogenesis; peptidoglycan biosynthesis.</text>
</comment>
<dbReference type="EC" id="3.4.16.4" evidence="4"/>
<keyword evidence="7" id="KW-0732">Signal</keyword>
<dbReference type="GO" id="GO:0009252">
    <property type="term" value="P:peptidoglycan biosynthetic process"/>
    <property type="evidence" value="ECO:0007669"/>
    <property type="project" value="UniProtKB-UniPathway"/>
</dbReference>
<accession>A0A248TIU7</accession>
<dbReference type="Gene3D" id="3.90.1310.10">
    <property type="entry name" value="Penicillin-binding protein 2a (Domain 2)"/>
    <property type="match status" value="1"/>
</dbReference>
<dbReference type="Pfam" id="PF03717">
    <property type="entry name" value="PBP_dimer"/>
    <property type="match status" value="1"/>
</dbReference>
<comment type="subcellular location">
    <subcellularLocation>
        <location evidence="1">Membrane</location>
    </subcellularLocation>
</comment>
<dbReference type="Gene3D" id="3.30.1390.30">
    <property type="entry name" value="Penicillin-binding protein 2a, domain 3"/>
    <property type="match status" value="1"/>
</dbReference>
<dbReference type="GO" id="GO:0046677">
    <property type="term" value="P:response to antibiotic"/>
    <property type="evidence" value="ECO:0007669"/>
    <property type="project" value="InterPro"/>
</dbReference>
<dbReference type="PROSITE" id="PS51257">
    <property type="entry name" value="PROKAR_LIPOPROTEIN"/>
    <property type="match status" value="1"/>
</dbReference>
<dbReference type="EMBL" id="CP022983">
    <property type="protein sequence ID" value="ASV68091.1"/>
    <property type="molecule type" value="Genomic_DNA"/>
</dbReference>
<feature type="domain" description="Penicillin-binding protein dimerisation" evidence="9">
    <location>
        <begin position="154"/>
        <end position="317"/>
    </location>
</feature>
<dbReference type="GO" id="GO:0071972">
    <property type="term" value="F:peptidoglycan L,D-transpeptidase activity"/>
    <property type="evidence" value="ECO:0007669"/>
    <property type="project" value="TreeGrafter"/>
</dbReference>
<dbReference type="Pfam" id="PF05223">
    <property type="entry name" value="MecA_N"/>
    <property type="match status" value="1"/>
</dbReference>
<dbReference type="SUPFAM" id="SSF54427">
    <property type="entry name" value="NTF2-like"/>
    <property type="match status" value="1"/>
</dbReference>
<keyword evidence="5" id="KW-0472">Membrane</keyword>
<dbReference type="GO" id="GO:0008658">
    <property type="term" value="F:penicillin binding"/>
    <property type="evidence" value="ECO:0007669"/>
    <property type="project" value="InterPro"/>
</dbReference>
<dbReference type="InterPro" id="IPR050515">
    <property type="entry name" value="Beta-lactam/transpept"/>
</dbReference>
<dbReference type="Gene3D" id="3.40.710.10">
    <property type="entry name" value="DD-peptidase/beta-lactamase superfamily"/>
    <property type="match status" value="1"/>
</dbReference>
<gene>
    <name evidence="11" type="ORF">CKF48_12630</name>
</gene>
<keyword evidence="11" id="KW-0808">Transferase</keyword>
<evidence type="ECO:0000259" key="8">
    <source>
        <dbReference type="Pfam" id="PF00905"/>
    </source>
</evidence>
<keyword evidence="12" id="KW-1185">Reference proteome</keyword>
<dbReference type="PANTHER" id="PTHR30627:SF25">
    <property type="entry name" value="PENICILLIN-BINDING PROTEIN 3"/>
    <property type="match status" value="1"/>
</dbReference>
<dbReference type="GO" id="GO:0071555">
    <property type="term" value="P:cell wall organization"/>
    <property type="evidence" value="ECO:0007669"/>
    <property type="project" value="TreeGrafter"/>
</dbReference>
<dbReference type="InterPro" id="IPR032710">
    <property type="entry name" value="NTF2-like_dom_sf"/>
</dbReference>
<feature type="signal peptide" evidence="7">
    <location>
        <begin position="1"/>
        <end position="21"/>
    </location>
</feature>
<evidence type="ECO:0000256" key="7">
    <source>
        <dbReference type="SAM" id="SignalP"/>
    </source>
</evidence>
<dbReference type="InterPro" id="IPR036138">
    <property type="entry name" value="PBP_dimer_sf"/>
</dbReference>
<name>A0A248TIU7_9BACI</name>
<dbReference type="RefSeq" id="WP_095371660.1">
    <property type="nucleotide sequence ID" value="NZ_CP022983.1"/>
</dbReference>
<proteinExistence type="inferred from homology"/>
<feature type="domain" description="NTF2-like N-terminal transpeptidase" evidence="10">
    <location>
        <begin position="26"/>
        <end position="147"/>
    </location>
</feature>
<dbReference type="Proteomes" id="UP000215137">
    <property type="component" value="Chromosome"/>
</dbReference>
<organism evidence="11 12">
    <name type="scientific">Cytobacillus kochii</name>
    <dbReference type="NCBI Taxonomy" id="859143"/>
    <lineage>
        <taxon>Bacteria</taxon>
        <taxon>Bacillati</taxon>
        <taxon>Bacillota</taxon>
        <taxon>Bacilli</taxon>
        <taxon>Bacillales</taxon>
        <taxon>Bacillaceae</taxon>
        <taxon>Cytobacillus</taxon>
    </lineage>
</organism>
<reference evidence="11 12" key="1">
    <citation type="submission" date="2017-08" db="EMBL/GenBank/DDBJ databases">
        <title>Complete Genome Sequence of Bacillus kochii Oregon-R-modENCODE STRAIN BDGP4, isolated from Drosophila melanogaster gut.</title>
        <authorList>
            <person name="Wan K.H."/>
            <person name="Yu C."/>
            <person name="Park S."/>
            <person name="Hammonds A.S."/>
            <person name="Booth B.W."/>
            <person name="Celniker S.E."/>
        </authorList>
    </citation>
    <scope>NUCLEOTIDE SEQUENCE [LARGE SCALE GENOMIC DNA]</scope>
    <source>
        <strain evidence="11 12">BDGP4</strain>
    </source>
</reference>
<dbReference type="UniPathway" id="UPA00219"/>
<evidence type="ECO:0000259" key="10">
    <source>
        <dbReference type="Pfam" id="PF05223"/>
    </source>
</evidence>
<feature type="domain" description="Penicillin-binding protein transpeptidase" evidence="8">
    <location>
        <begin position="353"/>
        <end position="661"/>
    </location>
</feature>
<dbReference type="KEGG" id="bko:CKF48_12630"/>
<comment type="similarity">
    <text evidence="3">Belongs to the transpeptidase family.</text>
</comment>
<dbReference type="GO" id="GO:0009002">
    <property type="term" value="F:serine-type D-Ala-D-Ala carboxypeptidase activity"/>
    <property type="evidence" value="ECO:0007669"/>
    <property type="project" value="UniProtKB-EC"/>
</dbReference>
<sequence length="670" mass="74356">MKKIVYLFVAITVLAILSACNKEVDPEQRLSQYIEYWNKEEFAKMYGMLSKEAKESVSEEDFVSRYEKVYTDLGIANLDISHKKSEKEQDTDQQSLQLPFSAKMDSLAGEIAFDHQATLVKEERDDEENWYIEWDTTYIFPELGPNDEITYNTVKAKRGEIVDRSGDPLAFNGTILEIGIVPEQMDSEDETVKQVAKLLEISENSVKDKLGASWVQANQFVPIKKIATNQEELLNNLMSIPGVLKKDIEGRVYPGGEAASHLIGNVAQVTADDLEEHEGKGYGSNDVIGRRGLERVYEEKLRGSNGVLIGIKKEDGSEVVVAETPVENGSNVQLTIDLTLQEDLYKELDHKPGTAAAIDPVTGETLALVSSPGFDPNQATLGYSASQLEELEESGDNPFLNRFQHTYAPGSVIKPITGALALKEGAIKPEDTIEVKGLQWPDDNRWGDYRITRVSDPGKPVNFDLAMMYSDNIYFARAALELGKDKLTAGLKEFGFTEDIPFAYPLESSTIGELDKETLIADSGYGQGHVEMSILHLATSYTPFINNGSMIKPILLLNDEEKSQVWKENIIDEATVKTVAESMNKVVNEPGGTARTARIEGYPLAGKTGTAELKQTADEEGKENGWFVAYNPDDPRLLISMMVEGVEEQGGSKIVIEKVKDTFEKNKDRF</sequence>
<dbReference type="InterPro" id="IPR005311">
    <property type="entry name" value="PBP_dimer"/>
</dbReference>
<evidence type="ECO:0000313" key="11">
    <source>
        <dbReference type="EMBL" id="ASV68091.1"/>
    </source>
</evidence>
<evidence type="ECO:0000256" key="2">
    <source>
        <dbReference type="ARBA" id="ARBA00004752"/>
    </source>
</evidence>
<evidence type="ECO:0000256" key="1">
    <source>
        <dbReference type="ARBA" id="ARBA00004370"/>
    </source>
</evidence>
<feature type="chain" id="PRO_5039310680" description="serine-type D-Ala-D-Ala carboxypeptidase" evidence="7">
    <location>
        <begin position="22"/>
        <end position="670"/>
    </location>
</feature>
<dbReference type="GO" id="GO:0016740">
    <property type="term" value="F:transferase activity"/>
    <property type="evidence" value="ECO:0007669"/>
    <property type="project" value="UniProtKB-KW"/>
</dbReference>
<dbReference type="SUPFAM" id="SSF56519">
    <property type="entry name" value="Penicillin binding protein dimerisation domain"/>
    <property type="match status" value="1"/>
</dbReference>